<dbReference type="AlphaFoldDB" id="A0AAW1YHD8"/>
<organism evidence="2 3">
    <name type="scientific">Rubus argutus</name>
    <name type="common">Southern blackberry</name>
    <dbReference type="NCBI Taxonomy" id="59490"/>
    <lineage>
        <taxon>Eukaryota</taxon>
        <taxon>Viridiplantae</taxon>
        <taxon>Streptophyta</taxon>
        <taxon>Embryophyta</taxon>
        <taxon>Tracheophyta</taxon>
        <taxon>Spermatophyta</taxon>
        <taxon>Magnoliopsida</taxon>
        <taxon>eudicotyledons</taxon>
        <taxon>Gunneridae</taxon>
        <taxon>Pentapetalae</taxon>
        <taxon>rosids</taxon>
        <taxon>fabids</taxon>
        <taxon>Rosales</taxon>
        <taxon>Rosaceae</taxon>
        <taxon>Rosoideae</taxon>
        <taxon>Rosoideae incertae sedis</taxon>
        <taxon>Rubus</taxon>
    </lineage>
</organism>
<feature type="region of interest" description="Disordered" evidence="1">
    <location>
        <begin position="249"/>
        <end position="323"/>
    </location>
</feature>
<protein>
    <submittedName>
        <fullName evidence="2">Uncharacterized protein</fullName>
    </submittedName>
</protein>
<evidence type="ECO:0000313" key="2">
    <source>
        <dbReference type="EMBL" id="KAK9947417.1"/>
    </source>
</evidence>
<dbReference type="Proteomes" id="UP001457282">
    <property type="component" value="Unassembled WGS sequence"/>
</dbReference>
<proteinExistence type="predicted"/>
<sequence>MSTSVVGSKIIFSGGYVHIPRKNDVISPSQFSPSKEVFVFETDPSIDPNPRLQPSPVYNTSTPDPVLVEVGGKICRFGGRLDCESFEVFDQTHEKWLPLDVPPRKYPGGFSNAIVDTKILLWGRNQTGAYMFDVTHPEKGWTELNSCLGSYIPYIEGYDQLFVRLKFRDGEGEGFLMFSCDWKQPQTVQVFHMSHKCDSLKPMEPLQLPQFPPKFHGKLARCKFFHLGGQKVGLVFCRDSFKEYDSDDIDDDYMLRPESDDDDDDYDYRSPDDDDGDDDDDDDHDNRKDDDRDNYKDDDRENYNDDGSGYNYDDVSDNGNGDGPDKIDKVKAALVIIFEYKIDKESMDIKYKLISTHCPEYSTKDPEEEAEEKVLTSQLIGAYVL</sequence>
<reference evidence="2 3" key="1">
    <citation type="journal article" date="2023" name="G3 (Bethesda)">
        <title>A chromosome-length genome assembly and annotation of blackberry (Rubus argutus, cv. 'Hillquist').</title>
        <authorList>
            <person name="Bruna T."/>
            <person name="Aryal R."/>
            <person name="Dudchenko O."/>
            <person name="Sargent D.J."/>
            <person name="Mead D."/>
            <person name="Buti M."/>
            <person name="Cavallini A."/>
            <person name="Hytonen T."/>
            <person name="Andres J."/>
            <person name="Pham M."/>
            <person name="Weisz D."/>
            <person name="Mascagni F."/>
            <person name="Usai G."/>
            <person name="Natali L."/>
            <person name="Bassil N."/>
            <person name="Fernandez G.E."/>
            <person name="Lomsadze A."/>
            <person name="Armour M."/>
            <person name="Olukolu B."/>
            <person name="Poorten T."/>
            <person name="Britton C."/>
            <person name="Davik J."/>
            <person name="Ashrafi H."/>
            <person name="Aiden E.L."/>
            <person name="Borodovsky M."/>
            <person name="Worthington M."/>
        </authorList>
    </citation>
    <scope>NUCLEOTIDE SEQUENCE [LARGE SCALE GENOMIC DNA]</scope>
    <source>
        <strain evidence="2">PI 553951</strain>
    </source>
</reference>
<gene>
    <name evidence="2" type="ORF">M0R45_003043</name>
</gene>
<comment type="caution">
    <text evidence="2">The sequence shown here is derived from an EMBL/GenBank/DDBJ whole genome shotgun (WGS) entry which is preliminary data.</text>
</comment>
<keyword evidence="3" id="KW-1185">Reference proteome</keyword>
<accession>A0AAW1YHD8</accession>
<dbReference type="EMBL" id="JBEDUW010000001">
    <property type="protein sequence ID" value="KAK9947417.1"/>
    <property type="molecule type" value="Genomic_DNA"/>
</dbReference>
<dbReference type="InterPro" id="IPR015915">
    <property type="entry name" value="Kelch-typ_b-propeller"/>
</dbReference>
<dbReference type="Gene3D" id="2.120.10.80">
    <property type="entry name" value="Kelch-type beta propeller"/>
    <property type="match status" value="1"/>
</dbReference>
<evidence type="ECO:0000256" key="1">
    <source>
        <dbReference type="SAM" id="MobiDB-lite"/>
    </source>
</evidence>
<dbReference type="SUPFAM" id="SSF50965">
    <property type="entry name" value="Galactose oxidase, central domain"/>
    <property type="match status" value="1"/>
</dbReference>
<evidence type="ECO:0000313" key="3">
    <source>
        <dbReference type="Proteomes" id="UP001457282"/>
    </source>
</evidence>
<name>A0AAW1YHD8_RUBAR</name>
<dbReference type="InterPro" id="IPR011043">
    <property type="entry name" value="Gal_Oxase/kelch_b-propeller"/>
</dbReference>
<feature type="compositionally biased region" description="Basic and acidic residues" evidence="1">
    <location>
        <begin position="284"/>
        <end position="303"/>
    </location>
</feature>
<feature type="compositionally biased region" description="Acidic residues" evidence="1">
    <location>
        <begin position="259"/>
        <end position="283"/>
    </location>
</feature>